<evidence type="ECO:0000256" key="2">
    <source>
        <dbReference type="ARBA" id="ARBA00022980"/>
    </source>
</evidence>
<comment type="function">
    <text evidence="5">One of the primary rRNA binding proteins, it binds directly to 16S rRNA central domain where it helps coordinate assembly of the platform of the 30S subunit.</text>
</comment>
<dbReference type="PROSITE" id="PS00053">
    <property type="entry name" value="RIBOSOMAL_S8"/>
    <property type="match status" value="1"/>
</dbReference>
<dbReference type="AlphaFoldDB" id="A0A1J4RNZ4"/>
<gene>
    <name evidence="5" type="primary">rpsH</name>
    <name evidence="7" type="ORF">AUJ40_03095</name>
</gene>
<dbReference type="GO" id="GO:0005840">
    <property type="term" value="C:ribosome"/>
    <property type="evidence" value="ECO:0007669"/>
    <property type="project" value="UniProtKB-KW"/>
</dbReference>
<dbReference type="SUPFAM" id="SSF56047">
    <property type="entry name" value="Ribosomal protein S8"/>
    <property type="match status" value="1"/>
</dbReference>
<dbReference type="GO" id="GO:0005737">
    <property type="term" value="C:cytoplasm"/>
    <property type="evidence" value="ECO:0007669"/>
    <property type="project" value="UniProtKB-ARBA"/>
</dbReference>
<dbReference type="EMBL" id="MNUJ01000061">
    <property type="protein sequence ID" value="OIN88776.1"/>
    <property type="molecule type" value="Genomic_DNA"/>
</dbReference>
<dbReference type="Gene3D" id="3.30.1370.30">
    <property type="match status" value="1"/>
</dbReference>
<dbReference type="Pfam" id="PF00410">
    <property type="entry name" value="Ribosomal_S8"/>
    <property type="match status" value="1"/>
</dbReference>
<evidence type="ECO:0000256" key="3">
    <source>
        <dbReference type="ARBA" id="ARBA00023274"/>
    </source>
</evidence>
<accession>A0A1J4RNZ4</accession>
<comment type="caution">
    <text evidence="7">The sequence shown here is derived from an EMBL/GenBank/DDBJ whole genome shotgun (WGS) entry which is preliminary data.</text>
</comment>
<dbReference type="NCBIfam" id="NF001109">
    <property type="entry name" value="PRK00136.1"/>
    <property type="match status" value="1"/>
</dbReference>
<keyword evidence="3 5" id="KW-0687">Ribonucleoprotein</keyword>
<sequence length="125" mass="14145">MDPIADLLSTIKNSMAAQKDRAQVGYSKIKEEICKILSQKAIINHFEIKKDNSRQVIVVYLKNDRKIYHLRRISKPGRRVYVKSHDIKAPLSGLGFLIISTPKGVVESREAKKLGLGGEIICEVW</sequence>
<organism evidence="7 8">
    <name type="scientific">Candidatus Berkelbacteria bacterium CG1_02_42_45</name>
    <dbReference type="NCBI Taxonomy" id="1805036"/>
    <lineage>
        <taxon>Bacteria</taxon>
        <taxon>Candidatus Berkelbacteria</taxon>
    </lineage>
</organism>
<dbReference type="GO" id="GO:0006412">
    <property type="term" value="P:translation"/>
    <property type="evidence" value="ECO:0007669"/>
    <property type="project" value="UniProtKB-UniRule"/>
</dbReference>
<evidence type="ECO:0000256" key="6">
    <source>
        <dbReference type="RuleBase" id="RU003660"/>
    </source>
</evidence>
<dbReference type="InterPro" id="IPR047863">
    <property type="entry name" value="Ribosomal_uS8_CS"/>
</dbReference>
<dbReference type="InterPro" id="IPR035987">
    <property type="entry name" value="Ribosomal_uS8_sf"/>
</dbReference>
<dbReference type="Proteomes" id="UP000182753">
    <property type="component" value="Unassembled WGS sequence"/>
</dbReference>
<dbReference type="HAMAP" id="MF_01302_B">
    <property type="entry name" value="Ribosomal_uS8_B"/>
    <property type="match status" value="1"/>
</dbReference>
<dbReference type="PANTHER" id="PTHR11758">
    <property type="entry name" value="40S RIBOSOMAL PROTEIN S15A"/>
    <property type="match status" value="1"/>
</dbReference>
<dbReference type="InterPro" id="IPR000630">
    <property type="entry name" value="Ribosomal_uS8"/>
</dbReference>
<evidence type="ECO:0000313" key="8">
    <source>
        <dbReference type="Proteomes" id="UP000182753"/>
    </source>
</evidence>
<keyword evidence="5" id="KW-0699">rRNA-binding</keyword>
<proteinExistence type="inferred from homology"/>
<dbReference type="Gene3D" id="3.30.1490.10">
    <property type="match status" value="1"/>
</dbReference>
<evidence type="ECO:0000256" key="5">
    <source>
        <dbReference type="HAMAP-Rule" id="MF_01302"/>
    </source>
</evidence>
<reference evidence="7 8" key="1">
    <citation type="journal article" date="2016" name="Environ. Microbiol.">
        <title>Genomic resolution of a cold subsurface aquifer community provides metabolic insights for novel microbes adapted to high CO concentrations.</title>
        <authorList>
            <person name="Probst A.J."/>
            <person name="Castelle C.J."/>
            <person name="Singh A."/>
            <person name="Brown C.T."/>
            <person name="Anantharaman K."/>
            <person name="Sharon I."/>
            <person name="Hug L.A."/>
            <person name="Burstein D."/>
            <person name="Emerson J.B."/>
            <person name="Thomas B.C."/>
            <person name="Banfield J.F."/>
        </authorList>
    </citation>
    <scope>NUCLEOTIDE SEQUENCE [LARGE SCALE GENOMIC DNA]</scope>
    <source>
        <strain evidence="7">CG1_02_42_45</strain>
    </source>
</reference>
<keyword evidence="5" id="KW-0694">RNA-binding</keyword>
<name>A0A1J4RNZ4_9BACT</name>
<comment type="subunit">
    <text evidence="5">Part of the 30S ribosomal subunit. Contacts proteins S5 and S12.</text>
</comment>
<dbReference type="GO" id="GO:1990904">
    <property type="term" value="C:ribonucleoprotein complex"/>
    <property type="evidence" value="ECO:0007669"/>
    <property type="project" value="UniProtKB-KW"/>
</dbReference>
<keyword evidence="2 5" id="KW-0689">Ribosomal protein</keyword>
<dbReference type="GO" id="GO:0019843">
    <property type="term" value="F:rRNA binding"/>
    <property type="evidence" value="ECO:0007669"/>
    <property type="project" value="UniProtKB-UniRule"/>
</dbReference>
<dbReference type="GO" id="GO:0003735">
    <property type="term" value="F:structural constituent of ribosome"/>
    <property type="evidence" value="ECO:0007669"/>
    <property type="project" value="InterPro"/>
</dbReference>
<evidence type="ECO:0000313" key="7">
    <source>
        <dbReference type="EMBL" id="OIN88776.1"/>
    </source>
</evidence>
<protein>
    <recommendedName>
        <fullName evidence="4 5">Small ribosomal subunit protein uS8</fullName>
    </recommendedName>
</protein>
<comment type="similarity">
    <text evidence="1 5 6">Belongs to the universal ribosomal protein uS8 family.</text>
</comment>
<dbReference type="FunFam" id="3.30.1490.10:FF:000001">
    <property type="entry name" value="30S ribosomal protein S8"/>
    <property type="match status" value="1"/>
</dbReference>
<evidence type="ECO:0000256" key="4">
    <source>
        <dbReference type="ARBA" id="ARBA00035258"/>
    </source>
</evidence>
<evidence type="ECO:0000256" key="1">
    <source>
        <dbReference type="ARBA" id="ARBA00006471"/>
    </source>
</evidence>